<dbReference type="SUPFAM" id="SSF51735">
    <property type="entry name" value="NAD(P)-binding Rossmann-fold domains"/>
    <property type="match status" value="1"/>
</dbReference>
<dbReference type="SUPFAM" id="SSF55347">
    <property type="entry name" value="Glyceraldehyde-3-phosphate dehydrogenase-like, C-terminal domain"/>
    <property type="match status" value="1"/>
</dbReference>
<dbReference type="RefSeq" id="WP_073125534.1">
    <property type="nucleotide sequence ID" value="NZ_BAABCH010000100.1"/>
</dbReference>
<protein>
    <submittedName>
        <fullName evidence="2">Oxidoreductase family, NAD-binding Rossmann fold</fullName>
    </submittedName>
</protein>
<dbReference type="InterPro" id="IPR036291">
    <property type="entry name" value="NAD(P)-bd_dom_sf"/>
</dbReference>
<feature type="domain" description="Gfo/Idh/MocA-like oxidoreductase N-terminal" evidence="1">
    <location>
        <begin position="4"/>
        <end position="126"/>
    </location>
</feature>
<dbReference type="AlphaFoldDB" id="A0A1M5NQF3"/>
<dbReference type="Proteomes" id="UP000243255">
    <property type="component" value="Unassembled WGS sequence"/>
</dbReference>
<organism evidence="2 3">
    <name type="scientific">Asaccharospora irregularis DSM 2635</name>
    <dbReference type="NCBI Taxonomy" id="1121321"/>
    <lineage>
        <taxon>Bacteria</taxon>
        <taxon>Bacillati</taxon>
        <taxon>Bacillota</taxon>
        <taxon>Clostridia</taxon>
        <taxon>Peptostreptococcales</taxon>
        <taxon>Peptostreptococcaceae</taxon>
        <taxon>Asaccharospora</taxon>
    </lineage>
</organism>
<evidence type="ECO:0000313" key="3">
    <source>
        <dbReference type="Proteomes" id="UP000243255"/>
    </source>
</evidence>
<reference evidence="3" key="1">
    <citation type="submission" date="2016-11" db="EMBL/GenBank/DDBJ databases">
        <authorList>
            <person name="Varghese N."/>
            <person name="Submissions S."/>
        </authorList>
    </citation>
    <scope>NUCLEOTIDE SEQUENCE [LARGE SCALE GENOMIC DNA]</scope>
    <source>
        <strain evidence="3">DSM 2635</strain>
    </source>
</reference>
<dbReference type="STRING" id="1121321.SAMN04488530_11134"/>
<dbReference type="PANTHER" id="PTHR43377:SF2">
    <property type="entry name" value="BINDING ROSSMANN FOLD OXIDOREDUCTASE, PUTATIVE (AFU_ORTHOLOGUE AFUA_4G00560)-RELATED"/>
    <property type="match status" value="1"/>
</dbReference>
<keyword evidence="3" id="KW-1185">Reference proteome</keyword>
<name>A0A1M5NQF3_9FIRM</name>
<dbReference type="Gene3D" id="3.30.360.10">
    <property type="entry name" value="Dihydrodipicolinate Reductase, domain 2"/>
    <property type="match status" value="1"/>
</dbReference>
<dbReference type="OrthoDB" id="9781966at2"/>
<evidence type="ECO:0000313" key="2">
    <source>
        <dbReference type="EMBL" id="SHG91419.1"/>
    </source>
</evidence>
<gene>
    <name evidence="2" type="ORF">SAMN04488530_11134</name>
</gene>
<dbReference type="PANTHER" id="PTHR43377">
    <property type="entry name" value="BILIVERDIN REDUCTASE A"/>
    <property type="match status" value="1"/>
</dbReference>
<accession>A0A1M5NQF3</accession>
<sequence>MGKVKIAIIGAGKRGMYTYAPCILKSSNLCEIVAVVEPKKGRRDLFVQKYNIEDRYIFEDAVEFFEYEKVADAVIICTNDYKHYEIAKIALEKGYHVLLEKPMSNRLDGLIHLRDLYSRYQNRVFMICNTLRYAPFFKELKHIIDEKRLGELISIGYDDNISYWDFAHSFVRGSWRNSSDTSQLSLSKGCSDIDIILYLAHSNCKKITSFASLKHFSKENFKDEMAENCLDCKVEPGCPYSAKKIYLEKNLDINNAVHLNPTKENLLDILRKGPYGKCVYKCDNDVYDNMNSILYFENGVTSTLNINGFNKNNNILVKLKFSQGELIGSFNENKIITREFVSEKETIINPSTAEDVVKEANKNIIDEFIKNILNNKYPELANSIESHIIAFAAEYSIVSDESIYIDDFLKSSIEITKEIDKLIR</sequence>
<dbReference type="Gene3D" id="3.40.50.720">
    <property type="entry name" value="NAD(P)-binding Rossmann-like Domain"/>
    <property type="match status" value="1"/>
</dbReference>
<dbReference type="InterPro" id="IPR051450">
    <property type="entry name" value="Gfo/Idh/MocA_Oxidoreductases"/>
</dbReference>
<evidence type="ECO:0000259" key="1">
    <source>
        <dbReference type="Pfam" id="PF01408"/>
    </source>
</evidence>
<dbReference type="GO" id="GO:0000166">
    <property type="term" value="F:nucleotide binding"/>
    <property type="evidence" value="ECO:0007669"/>
    <property type="project" value="InterPro"/>
</dbReference>
<dbReference type="EMBL" id="FQWX01000011">
    <property type="protein sequence ID" value="SHG91419.1"/>
    <property type="molecule type" value="Genomic_DNA"/>
</dbReference>
<proteinExistence type="predicted"/>
<dbReference type="InterPro" id="IPR000683">
    <property type="entry name" value="Gfo/Idh/MocA-like_OxRdtase_N"/>
</dbReference>
<dbReference type="Pfam" id="PF01408">
    <property type="entry name" value="GFO_IDH_MocA"/>
    <property type="match status" value="1"/>
</dbReference>